<sequence length="385" mass="41705">MLLKNGSFYYEKRLVSGDLRVTGETIAAFSPQTAGGLMPLANEEVLELGGAAVIPAFLDIHTHGAVGVDVNAASAEDFEKLARFFARQGTGSFLCSILTDTEAQTERAIQAFLDWRKLPHAGADLLGIHLEGPFLSPKHKGAMPESLLRTPDYELIARYQEKAEGHIRYITLAPELPGAIELIPKLRALGIVTALGHSDADYRTTEQAIFAGARAATHTGNAMRPFDRHEPAIFGAVLASEEVYCEMISDGLHLHPGSICLYLQAKGLDRAIAITDSIMAAGLPDGEYMLGVNEVVVKDGDAHLKHGDARAGSTLTMARAFRNLRKFTGRPTAELVPLLSENAARLLGEEKRIGSLTPGKRADLLILKDDEIHRVMLRGAFCNFD</sequence>
<dbReference type="SUPFAM" id="SSF51338">
    <property type="entry name" value="Composite domain of metallo-dependent hydrolases"/>
    <property type="match status" value="1"/>
</dbReference>
<dbReference type="GO" id="GO:0008448">
    <property type="term" value="F:N-acetylglucosamine-6-phosphate deacetylase activity"/>
    <property type="evidence" value="ECO:0007669"/>
    <property type="project" value="InterPro"/>
</dbReference>
<keyword evidence="3 5" id="KW-0378">Hydrolase</keyword>
<feature type="binding site" evidence="7">
    <location>
        <position position="218"/>
    </location>
    <ligand>
        <name>Zn(2+)</name>
        <dbReference type="ChEBI" id="CHEBI:29105"/>
    </ligand>
</feature>
<dbReference type="Gene3D" id="3.20.20.140">
    <property type="entry name" value="Metal-dependent hydrolases"/>
    <property type="match status" value="1"/>
</dbReference>
<dbReference type="PANTHER" id="PTHR11113:SF14">
    <property type="entry name" value="N-ACETYLGLUCOSAMINE-6-PHOSPHATE DEACETYLASE"/>
    <property type="match status" value="1"/>
</dbReference>
<dbReference type="InterPro" id="IPR011059">
    <property type="entry name" value="Metal-dep_hydrolase_composite"/>
</dbReference>
<name>A0AA36Y5G9_9FIRM</name>
<feature type="binding site" evidence="7">
    <location>
        <position position="131"/>
    </location>
    <ligand>
        <name>Zn(2+)</name>
        <dbReference type="ChEBI" id="CHEBI:29105"/>
    </ligand>
</feature>
<feature type="domain" description="Amidohydrolase-related" evidence="8">
    <location>
        <begin position="53"/>
        <end position="379"/>
    </location>
</feature>
<evidence type="ECO:0000256" key="3">
    <source>
        <dbReference type="ARBA" id="ARBA00022801"/>
    </source>
</evidence>
<dbReference type="InterPro" id="IPR003764">
    <property type="entry name" value="GlcNAc_6-P_deAcase"/>
</dbReference>
<dbReference type="PANTHER" id="PTHR11113">
    <property type="entry name" value="N-ACETYLGLUCOSAMINE-6-PHOSPHATE DEACETYLASE"/>
    <property type="match status" value="1"/>
</dbReference>
<dbReference type="Gene3D" id="2.30.40.10">
    <property type="entry name" value="Urease, subunit C, domain 1"/>
    <property type="match status" value="1"/>
</dbReference>
<keyword evidence="2 7" id="KW-0479">Metal-binding</keyword>
<dbReference type="InterPro" id="IPR006680">
    <property type="entry name" value="Amidohydro-rel"/>
</dbReference>
<dbReference type="EMBL" id="AGEL01000006">
    <property type="protein sequence ID" value="EHO17254.1"/>
    <property type="molecule type" value="Genomic_DNA"/>
</dbReference>
<evidence type="ECO:0000256" key="4">
    <source>
        <dbReference type="ARBA" id="ARBA00023277"/>
    </source>
</evidence>
<gene>
    <name evidence="9" type="ORF">HMPREF9623_00853</name>
</gene>
<reference evidence="9 10" key="1">
    <citation type="submission" date="2011-10" db="EMBL/GenBank/DDBJ databases">
        <title>The Genome Sequence of Lachnospiraceae bacterium ACC2.</title>
        <authorList>
            <consortium name="The Broad Institute Genome Sequencing Platform"/>
            <person name="Earl A."/>
            <person name="Ward D."/>
            <person name="Feldgarden M."/>
            <person name="Gevers D."/>
            <person name="Sizova M."/>
            <person name="Hazen A."/>
            <person name="Epstein S."/>
            <person name="Young S.K."/>
            <person name="Zeng Q."/>
            <person name="Gargeya S."/>
            <person name="Fitzgerald M."/>
            <person name="Haas B."/>
            <person name="Abouelleil A."/>
            <person name="Alvarado L."/>
            <person name="Arachchi H.M."/>
            <person name="Berlin A."/>
            <person name="Brown A."/>
            <person name="Chapman S.B."/>
            <person name="Chen Z."/>
            <person name="Dunbar C."/>
            <person name="Freedman E."/>
            <person name="Gearin G."/>
            <person name="Goldberg J."/>
            <person name="Griggs A."/>
            <person name="Gujja S."/>
            <person name="Heiman D."/>
            <person name="Howarth C."/>
            <person name="Larson L."/>
            <person name="Lui A."/>
            <person name="MacDonald P.J.P."/>
            <person name="Montmayeur A."/>
            <person name="Murphy C."/>
            <person name="Neiman D."/>
            <person name="Pearson M."/>
            <person name="Priest M."/>
            <person name="Roberts A."/>
            <person name="Saif S."/>
            <person name="Shea T."/>
            <person name="Shenoy N."/>
            <person name="Sisk P."/>
            <person name="Stolte C."/>
            <person name="Sykes S."/>
            <person name="Wortman J."/>
            <person name="Nusbaum C."/>
            <person name="Birren B."/>
        </authorList>
    </citation>
    <scope>NUCLEOTIDE SEQUENCE [LARGE SCALE GENOMIC DNA]</scope>
    <source>
        <strain evidence="9 10">ACC2</strain>
    </source>
</reference>
<evidence type="ECO:0000256" key="6">
    <source>
        <dbReference type="PIRSR" id="PIRSR038994-1"/>
    </source>
</evidence>
<accession>A0AA36Y5G9</accession>
<evidence type="ECO:0000256" key="7">
    <source>
        <dbReference type="PIRSR" id="PIRSR038994-3"/>
    </source>
</evidence>
<dbReference type="GO" id="GO:0046872">
    <property type="term" value="F:metal ion binding"/>
    <property type="evidence" value="ECO:0007669"/>
    <property type="project" value="UniProtKB-KW"/>
</dbReference>
<evidence type="ECO:0000259" key="8">
    <source>
        <dbReference type="Pfam" id="PF01979"/>
    </source>
</evidence>
<evidence type="ECO:0000256" key="5">
    <source>
        <dbReference type="PIRNR" id="PIRNR038994"/>
    </source>
</evidence>
<dbReference type="Proteomes" id="UP000018466">
    <property type="component" value="Unassembled WGS sequence"/>
</dbReference>
<keyword evidence="4 5" id="KW-0119">Carbohydrate metabolism</keyword>
<evidence type="ECO:0000256" key="2">
    <source>
        <dbReference type="ARBA" id="ARBA00022723"/>
    </source>
</evidence>
<dbReference type="NCBIfam" id="TIGR00221">
    <property type="entry name" value="nagA"/>
    <property type="match status" value="1"/>
</dbReference>
<dbReference type="GO" id="GO:0006046">
    <property type="term" value="P:N-acetylglucosamine catabolic process"/>
    <property type="evidence" value="ECO:0007669"/>
    <property type="project" value="TreeGrafter"/>
</dbReference>
<dbReference type="PIRSF" id="PIRSF038994">
    <property type="entry name" value="NagA"/>
    <property type="match status" value="1"/>
</dbReference>
<evidence type="ECO:0000313" key="9">
    <source>
        <dbReference type="EMBL" id="EHO17254.1"/>
    </source>
</evidence>
<proteinExistence type="inferred from homology"/>
<comment type="cofactor">
    <cofactor evidence="7">
        <name>a divalent metal cation</name>
        <dbReference type="ChEBI" id="CHEBI:60240"/>
    </cofactor>
    <text evidence="7">Binds 1 divalent metal cation per subunit.</text>
</comment>
<dbReference type="SUPFAM" id="SSF51556">
    <property type="entry name" value="Metallo-dependent hydrolases"/>
    <property type="match status" value="1"/>
</dbReference>
<evidence type="ECO:0000313" key="10">
    <source>
        <dbReference type="Proteomes" id="UP000018466"/>
    </source>
</evidence>
<feature type="binding site" evidence="7">
    <location>
        <position position="197"/>
    </location>
    <ligand>
        <name>Zn(2+)</name>
        <dbReference type="ChEBI" id="CHEBI:29105"/>
    </ligand>
</feature>
<dbReference type="GeneID" id="86940623"/>
<keyword evidence="10" id="KW-1185">Reference proteome</keyword>
<dbReference type="CDD" id="cd00854">
    <property type="entry name" value="NagA"/>
    <property type="match status" value="1"/>
</dbReference>
<comment type="similarity">
    <text evidence="1 5">Belongs to the metallo-dependent hydrolases superfamily. NagA family.</text>
</comment>
<protein>
    <submittedName>
        <fullName evidence="9">N-acetylglucosamine-6-phosphate deacetylase</fullName>
    </submittedName>
</protein>
<dbReference type="Pfam" id="PF01979">
    <property type="entry name" value="Amidohydro_1"/>
    <property type="match status" value="1"/>
</dbReference>
<comment type="caution">
    <text evidence="9">The sequence shown here is derived from an EMBL/GenBank/DDBJ whole genome shotgun (WGS) entry which is preliminary data.</text>
</comment>
<dbReference type="AlphaFoldDB" id="A0AA36Y5G9"/>
<dbReference type="InterPro" id="IPR032466">
    <property type="entry name" value="Metal_Hydrolase"/>
</dbReference>
<feature type="active site" description="Proton donor/acceptor" evidence="6">
    <location>
        <position position="276"/>
    </location>
</feature>
<dbReference type="RefSeq" id="WP_009532686.1">
    <property type="nucleotide sequence ID" value="NZ_JH590862.1"/>
</dbReference>
<evidence type="ECO:0000256" key="1">
    <source>
        <dbReference type="ARBA" id="ARBA00010716"/>
    </source>
</evidence>
<organism evidence="9 10">
    <name type="scientific">Stomatobaculum longum</name>
    <dbReference type="NCBI Taxonomy" id="796942"/>
    <lineage>
        <taxon>Bacteria</taxon>
        <taxon>Bacillati</taxon>
        <taxon>Bacillota</taxon>
        <taxon>Clostridia</taxon>
        <taxon>Lachnospirales</taxon>
        <taxon>Lachnospiraceae</taxon>
        <taxon>Stomatobaculum</taxon>
    </lineage>
</organism>